<dbReference type="InterPro" id="IPR051839">
    <property type="entry name" value="RD_transcriptional_regulator"/>
</dbReference>
<keyword evidence="3" id="KW-1185">Reference proteome</keyword>
<sequence>MISSPHNLIGDTMTKRIRPNFTPEFRLESAQLVLDQGYSVKEAAEAMNVGKSTMDKWVRQLKDERGGITPKATPMTPDQLKIRELEKKIKRIEMEKEILKKATALLASDSFK</sequence>
<dbReference type="Gene3D" id="1.10.10.60">
    <property type="entry name" value="Homeodomain-like"/>
    <property type="match status" value="1"/>
</dbReference>
<dbReference type="InterPro" id="IPR009057">
    <property type="entry name" value="Homeodomain-like_sf"/>
</dbReference>
<proteinExistence type="inferred from homology"/>
<dbReference type="PANTHER" id="PTHR33215">
    <property type="entry name" value="PROTEIN DISTAL ANTENNA"/>
    <property type="match status" value="1"/>
</dbReference>
<reference evidence="2 3" key="1">
    <citation type="submission" date="2018-03" db="EMBL/GenBank/DDBJ databases">
        <title>Whole genome sequencing of Histamine producing bacteria.</title>
        <authorList>
            <person name="Butler K."/>
        </authorList>
    </citation>
    <scope>NUCLEOTIDE SEQUENCE [LARGE SCALE GENOMIC DNA]</scope>
    <source>
        <strain evidence="2 3">ATCC 51761</strain>
    </source>
</reference>
<gene>
    <name evidence="2" type="ORF">C9J52_01030</name>
</gene>
<evidence type="ECO:0000313" key="2">
    <source>
        <dbReference type="EMBL" id="PSW99617.1"/>
    </source>
</evidence>
<dbReference type="InterPro" id="IPR002514">
    <property type="entry name" value="Transposase_8"/>
</dbReference>
<name>A0ABX5GX45_9GAMM</name>
<organism evidence="2 3">
    <name type="scientific">Photobacterium iliopiscarium</name>
    <dbReference type="NCBI Taxonomy" id="56192"/>
    <lineage>
        <taxon>Bacteria</taxon>
        <taxon>Pseudomonadati</taxon>
        <taxon>Pseudomonadota</taxon>
        <taxon>Gammaproteobacteria</taxon>
        <taxon>Vibrionales</taxon>
        <taxon>Vibrionaceae</taxon>
        <taxon>Photobacterium</taxon>
    </lineage>
</organism>
<dbReference type="SUPFAM" id="SSF46689">
    <property type="entry name" value="Homeodomain-like"/>
    <property type="match status" value="1"/>
</dbReference>
<evidence type="ECO:0000313" key="3">
    <source>
        <dbReference type="Proteomes" id="UP000241190"/>
    </source>
</evidence>
<comment type="similarity">
    <text evidence="1">Belongs to the transposase 8 family.</text>
</comment>
<dbReference type="Pfam" id="PF01527">
    <property type="entry name" value="HTH_Tnp_1"/>
    <property type="match status" value="1"/>
</dbReference>
<accession>A0ABX5GX45</accession>
<dbReference type="EMBL" id="PYOP01000002">
    <property type="protein sequence ID" value="PSW99617.1"/>
    <property type="molecule type" value="Genomic_DNA"/>
</dbReference>
<feature type="non-terminal residue" evidence="2">
    <location>
        <position position="112"/>
    </location>
</feature>
<evidence type="ECO:0000256" key="1">
    <source>
        <dbReference type="ARBA" id="ARBA00009964"/>
    </source>
</evidence>
<comment type="caution">
    <text evidence="2">The sequence shown here is derived from an EMBL/GenBank/DDBJ whole genome shotgun (WGS) entry which is preliminary data.</text>
</comment>
<protein>
    <submittedName>
        <fullName evidence="2">IS3 family transposase</fullName>
    </submittedName>
</protein>
<dbReference type="Proteomes" id="UP000241190">
    <property type="component" value="Unassembled WGS sequence"/>
</dbReference>
<dbReference type="PANTHER" id="PTHR33215:SF12">
    <property type="entry name" value="TRANSPOSASE INSN FOR INSERTION SEQUENCE ELEMENT IS911A-RELATED"/>
    <property type="match status" value="1"/>
</dbReference>